<keyword evidence="5" id="KW-0547">Nucleotide-binding</keyword>
<dbReference type="PANTHER" id="PTHR43394:SF1">
    <property type="entry name" value="ATP-BINDING CASSETTE SUB-FAMILY B MEMBER 10, MITOCHONDRIAL"/>
    <property type="match status" value="1"/>
</dbReference>
<evidence type="ECO:0000256" key="7">
    <source>
        <dbReference type="ARBA" id="ARBA00022989"/>
    </source>
</evidence>
<dbReference type="InterPro" id="IPR039421">
    <property type="entry name" value="Type_1_exporter"/>
</dbReference>
<keyword evidence="8 9" id="KW-0472">Membrane</keyword>
<comment type="subcellular location">
    <subcellularLocation>
        <location evidence="1">Cell membrane</location>
        <topology evidence="1">Multi-pass membrane protein</topology>
    </subcellularLocation>
</comment>
<keyword evidence="2" id="KW-0813">Transport</keyword>
<keyword evidence="6 12" id="KW-0067">ATP-binding</keyword>
<organism evidence="12 13">
    <name type="scientific">Halalkalibacter suaedae</name>
    <dbReference type="NCBI Taxonomy" id="2822140"/>
    <lineage>
        <taxon>Bacteria</taxon>
        <taxon>Bacillati</taxon>
        <taxon>Bacillota</taxon>
        <taxon>Bacilli</taxon>
        <taxon>Bacillales</taxon>
        <taxon>Bacillaceae</taxon>
        <taxon>Halalkalibacter</taxon>
    </lineage>
</organism>
<dbReference type="InterPro" id="IPR017871">
    <property type="entry name" value="ABC_transporter-like_CS"/>
</dbReference>
<dbReference type="PROSITE" id="PS00211">
    <property type="entry name" value="ABC_TRANSPORTER_1"/>
    <property type="match status" value="1"/>
</dbReference>
<evidence type="ECO:0000313" key="12">
    <source>
        <dbReference type="EMBL" id="MBP3952825.1"/>
    </source>
</evidence>
<dbReference type="InterPro" id="IPR003593">
    <property type="entry name" value="AAA+_ATPase"/>
</dbReference>
<dbReference type="RefSeq" id="WP_210598681.1">
    <property type="nucleotide sequence ID" value="NZ_JAGKSQ010000008.1"/>
</dbReference>
<dbReference type="InterPro" id="IPR003439">
    <property type="entry name" value="ABC_transporter-like_ATP-bd"/>
</dbReference>
<dbReference type="SMART" id="SM00382">
    <property type="entry name" value="AAA"/>
    <property type="match status" value="1"/>
</dbReference>
<feature type="domain" description="ABC transmembrane type-1" evidence="11">
    <location>
        <begin position="20"/>
        <end position="303"/>
    </location>
</feature>
<dbReference type="GO" id="GO:0015421">
    <property type="term" value="F:ABC-type oligopeptide transporter activity"/>
    <property type="evidence" value="ECO:0007669"/>
    <property type="project" value="TreeGrafter"/>
</dbReference>
<dbReference type="EMBL" id="JAGKSQ010000008">
    <property type="protein sequence ID" value="MBP3952825.1"/>
    <property type="molecule type" value="Genomic_DNA"/>
</dbReference>
<keyword evidence="4 9" id="KW-0812">Transmembrane</keyword>
<dbReference type="InterPro" id="IPR027417">
    <property type="entry name" value="P-loop_NTPase"/>
</dbReference>
<evidence type="ECO:0000256" key="1">
    <source>
        <dbReference type="ARBA" id="ARBA00004651"/>
    </source>
</evidence>
<reference evidence="12" key="1">
    <citation type="submission" date="2021-03" db="EMBL/GenBank/DDBJ databases">
        <title>Bacillus suaedae sp. nov., isolated from Suaeda aralocaspica.</title>
        <authorList>
            <person name="Lei R.F.R."/>
        </authorList>
    </citation>
    <scope>NUCLEOTIDE SEQUENCE</scope>
    <source>
        <strain evidence="12">YZJH907-2</strain>
    </source>
</reference>
<keyword evidence="3" id="KW-1003">Cell membrane</keyword>
<evidence type="ECO:0000256" key="2">
    <source>
        <dbReference type="ARBA" id="ARBA00022448"/>
    </source>
</evidence>
<dbReference type="InterPro" id="IPR011527">
    <property type="entry name" value="ABC1_TM_dom"/>
</dbReference>
<dbReference type="Gene3D" id="3.40.50.300">
    <property type="entry name" value="P-loop containing nucleotide triphosphate hydrolases"/>
    <property type="match status" value="1"/>
</dbReference>
<feature type="transmembrane region" description="Helical" evidence="9">
    <location>
        <begin position="16"/>
        <end position="37"/>
    </location>
</feature>
<feature type="transmembrane region" description="Helical" evidence="9">
    <location>
        <begin position="160"/>
        <end position="178"/>
    </location>
</feature>
<keyword evidence="7 9" id="KW-1133">Transmembrane helix</keyword>
<dbReference type="GO" id="GO:0005886">
    <property type="term" value="C:plasma membrane"/>
    <property type="evidence" value="ECO:0007669"/>
    <property type="project" value="UniProtKB-SubCell"/>
</dbReference>
<feature type="transmembrane region" description="Helical" evidence="9">
    <location>
        <begin position="248"/>
        <end position="268"/>
    </location>
</feature>
<evidence type="ECO:0000259" key="11">
    <source>
        <dbReference type="PROSITE" id="PS50929"/>
    </source>
</evidence>
<feature type="domain" description="ABC transporter" evidence="10">
    <location>
        <begin position="338"/>
        <end position="571"/>
    </location>
</feature>
<dbReference type="GO" id="GO:0016887">
    <property type="term" value="F:ATP hydrolysis activity"/>
    <property type="evidence" value="ECO:0007669"/>
    <property type="project" value="InterPro"/>
</dbReference>
<evidence type="ECO:0000256" key="9">
    <source>
        <dbReference type="SAM" id="Phobius"/>
    </source>
</evidence>
<evidence type="ECO:0000256" key="4">
    <source>
        <dbReference type="ARBA" id="ARBA00022692"/>
    </source>
</evidence>
<evidence type="ECO:0000256" key="5">
    <source>
        <dbReference type="ARBA" id="ARBA00022741"/>
    </source>
</evidence>
<evidence type="ECO:0000313" key="13">
    <source>
        <dbReference type="Proteomes" id="UP000678228"/>
    </source>
</evidence>
<dbReference type="Pfam" id="PF00664">
    <property type="entry name" value="ABC_membrane"/>
    <property type="match status" value="1"/>
</dbReference>
<dbReference type="Gene3D" id="1.20.1560.10">
    <property type="entry name" value="ABC transporter type 1, transmembrane domain"/>
    <property type="match status" value="1"/>
</dbReference>
<sequence>MLVFKELWWFFKKEKVAYGFGIIALAIVSLLSLLPPYVIGVVVDHILRQTLDVRTLVIWISVLVGVGVFSYLFRYLWRILIFGASIRLARLLRNQLYEHFTKMSQRFYQRHRTGDLMAHATNDIRAVQMTAGQGVLTLVDSITMGGFVVLTMAFTISWKLTLICLLPMPFMAWLTSYYGSLLHKRFHLAQSAFSDLNDTVQESVTGVRVAKAFGQEKSEIDQFRAKSEDVVKKNVSVARVDALFDPTISFIVGISYFLAVVFGARYVIAEELTIGQLTSFSIYLGLLIWPMLAFGWLFNIVERGRASYDRILAILSEKQEITDERAEVYERLEGDISVDIKSFSYQGSEKISLSNINFSLKEGQTLGIVGKTGSGKSTLIRLLQREYDLDDGTITIGEHSLQTYSLDRLKQGFGHVPQDHFLFSATIADNVAFAKPTASIREIINSCQLAQIHEDIVRFPQGYETIVGERGVTLSGGQKQRISIARAVLPNPEILILDDSLSAVDAKTEEQILSGLRENRQDKTTIITAHRLSAIKHADLILVLDQGKVIERGTHTNLMKEAGWYRRMYEQQQLEEIVEQGGRADAT</sequence>
<dbReference type="PROSITE" id="PS50929">
    <property type="entry name" value="ABC_TM1F"/>
    <property type="match status" value="1"/>
</dbReference>
<dbReference type="AlphaFoldDB" id="A0A941API6"/>
<evidence type="ECO:0000259" key="10">
    <source>
        <dbReference type="PROSITE" id="PS50893"/>
    </source>
</evidence>
<evidence type="ECO:0000256" key="3">
    <source>
        <dbReference type="ARBA" id="ARBA00022475"/>
    </source>
</evidence>
<dbReference type="PANTHER" id="PTHR43394">
    <property type="entry name" value="ATP-DEPENDENT PERMEASE MDL1, MITOCHONDRIAL"/>
    <property type="match status" value="1"/>
</dbReference>
<comment type="caution">
    <text evidence="12">The sequence shown here is derived from an EMBL/GenBank/DDBJ whole genome shotgun (WGS) entry which is preliminary data.</text>
</comment>
<gene>
    <name evidence="12" type="ORF">J7W16_17015</name>
</gene>
<feature type="transmembrane region" description="Helical" evidence="9">
    <location>
        <begin position="135"/>
        <end position="154"/>
    </location>
</feature>
<evidence type="ECO:0000256" key="6">
    <source>
        <dbReference type="ARBA" id="ARBA00022840"/>
    </source>
</evidence>
<feature type="transmembrane region" description="Helical" evidence="9">
    <location>
        <begin position="280"/>
        <end position="301"/>
    </location>
</feature>
<dbReference type="FunFam" id="3.40.50.300:FF:000221">
    <property type="entry name" value="Multidrug ABC transporter ATP-binding protein"/>
    <property type="match status" value="1"/>
</dbReference>
<dbReference type="FunFam" id="1.20.1560.10:FF:000011">
    <property type="entry name" value="Multidrug ABC transporter ATP-binding protein"/>
    <property type="match status" value="1"/>
</dbReference>
<dbReference type="SUPFAM" id="SSF52540">
    <property type="entry name" value="P-loop containing nucleoside triphosphate hydrolases"/>
    <property type="match status" value="1"/>
</dbReference>
<dbReference type="Pfam" id="PF00005">
    <property type="entry name" value="ABC_tran"/>
    <property type="match status" value="1"/>
</dbReference>
<keyword evidence="13" id="KW-1185">Reference proteome</keyword>
<name>A0A941API6_9BACI</name>
<dbReference type="Proteomes" id="UP000678228">
    <property type="component" value="Unassembled WGS sequence"/>
</dbReference>
<dbReference type="InterPro" id="IPR036640">
    <property type="entry name" value="ABC1_TM_sf"/>
</dbReference>
<proteinExistence type="predicted"/>
<protein>
    <submittedName>
        <fullName evidence="12">ATP-binding cassette domain-containing protein</fullName>
    </submittedName>
</protein>
<accession>A0A941API6</accession>
<feature type="transmembrane region" description="Helical" evidence="9">
    <location>
        <begin position="57"/>
        <end position="77"/>
    </location>
</feature>
<dbReference type="SUPFAM" id="SSF90123">
    <property type="entry name" value="ABC transporter transmembrane region"/>
    <property type="match status" value="1"/>
</dbReference>
<dbReference type="GO" id="GO:0005524">
    <property type="term" value="F:ATP binding"/>
    <property type="evidence" value="ECO:0007669"/>
    <property type="project" value="UniProtKB-KW"/>
</dbReference>
<evidence type="ECO:0000256" key="8">
    <source>
        <dbReference type="ARBA" id="ARBA00023136"/>
    </source>
</evidence>
<dbReference type="CDD" id="cd18541">
    <property type="entry name" value="ABC_6TM_TmrB_like"/>
    <property type="match status" value="1"/>
</dbReference>
<dbReference type="PROSITE" id="PS50893">
    <property type="entry name" value="ABC_TRANSPORTER_2"/>
    <property type="match status" value="1"/>
</dbReference>